<gene>
    <name evidence="4" type="ORF">HXO56_07810</name>
</gene>
<dbReference type="EMBL" id="JABZXJ010000030">
    <property type="protein sequence ID" value="MBF1649978.1"/>
    <property type="molecule type" value="Genomic_DNA"/>
</dbReference>
<dbReference type="NCBIfam" id="TIGR01760">
    <property type="entry name" value="tape_meas_TP901"/>
    <property type="match status" value="1"/>
</dbReference>
<keyword evidence="2" id="KW-0472">Membrane</keyword>
<proteinExistence type="predicted"/>
<dbReference type="SUPFAM" id="SSF58104">
    <property type="entry name" value="Methyl-accepting chemotaxis protein (MCP) signaling domain"/>
    <property type="match status" value="1"/>
</dbReference>
<keyword evidence="1" id="KW-1188">Viral release from host cell</keyword>
<keyword evidence="2" id="KW-0812">Transmembrane</keyword>
<dbReference type="Pfam" id="PF10145">
    <property type="entry name" value="PhageMin_Tail"/>
    <property type="match status" value="1"/>
</dbReference>
<feature type="transmembrane region" description="Helical" evidence="2">
    <location>
        <begin position="575"/>
        <end position="597"/>
    </location>
</feature>
<feature type="domain" description="Phage tail tape measure protein" evidence="3">
    <location>
        <begin position="287"/>
        <end position="486"/>
    </location>
</feature>
<dbReference type="InterPro" id="IPR010090">
    <property type="entry name" value="Phage_tape_meas"/>
</dbReference>
<evidence type="ECO:0000313" key="4">
    <source>
        <dbReference type="EMBL" id="MBF1649978.1"/>
    </source>
</evidence>
<reference evidence="4" key="1">
    <citation type="submission" date="2020-04" db="EMBL/GenBank/DDBJ databases">
        <title>Deep metagenomics examines the oral microbiome during advanced dental caries in children, revealing novel taxa and co-occurrences with host molecules.</title>
        <authorList>
            <person name="Baker J.L."/>
            <person name="Morton J.T."/>
            <person name="Dinis M."/>
            <person name="Alvarez R."/>
            <person name="Tran N.C."/>
            <person name="Knight R."/>
            <person name="Edlund A."/>
        </authorList>
    </citation>
    <scope>NUCLEOTIDE SEQUENCE</scope>
    <source>
        <strain evidence="4">JCVI_47_bin.4</strain>
    </source>
</reference>
<keyword evidence="2" id="KW-1133">Transmembrane helix</keyword>
<dbReference type="PANTHER" id="PTHR37813">
    <property type="entry name" value="FELS-2 PROPHAGE PROTEIN"/>
    <property type="match status" value="1"/>
</dbReference>
<organism evidence="4 5">
    <name type="scientific">Rothia dentocariosa</name>
    <dbReference type="NCBI Taxonomy" id="2047"/>
    <lineage>
        <taxon>Bacteria</taxon>
        <taxon>Bacillati</taxon>
        <taxon>Actinomycetota</taxon>
        <taxon>Actinomycetes</taxon>
        <taxon>Micrococcales</taxon>
        <taxon>Micrococcaceae</taxon>
        <taxon>Rothia</taxon>
    </lineage>
</organism>
<evidence type="ECO:0000313" key="5">
    <source>
        <dbReference type="Proteomes" id="UP000769484"/>
    </source>
</evidence>
<evidence type="ECO:0000256" key="1">
    <source>
        <dbReference type="ARBA" id="ARBA00022612"/>
    </source>
</evidence>
<name>A0A930KQP0_9MICC</name>
<comment type="caution">
    <text evidence="4">The sequence shown here is derived from an EMBL/GenBank/DDBJ whole genome shotgun (WGS) entry which is preliminary data.</text>
</comment>
<sequence>MARTGGSRSRGGSSNTAQTVTIQLRADTKNFVAGVTAAANSARNAAQQAARETAKATANAAKAAQAEATKGSAQSAAAAAREAGRAAAAAASTAARERVGIISGMTRAEKAAYRDAANAAKASAGSITGVMERASRTASVGWRDYASAVRSSVSSVASAAGSAFKNSNFGSAVMYNSFTTGIRAAFSSAKDSVAGAFSGMADRGRAMVSSVSGYFRQLGGEARTLAKNILSNREALDSISTGAALGGAALTAGFGYAVKQYADFDKAMSAVQAATHETAGNMEKLRTAAMKAGADTKYSGSEAANGIEELAKAGVETKDILSGGLDGALALAAAGNIEVGEAAELAATAMTQFGLKGSDIGHVADLLAAGAGKAQGSVGDLGYALKQSGLVAAQTGLSIEETTGTLAAFASAGLVGSDAGTSFKVMLQKLQNPSKEAAGLMAEYGISLYNAEGKFKGITAVAGDLKRGLQNLTPAQRDAALATIFGSDAVRAANVLYTQGQEGIQGWIDKTNDAGYAASTAAIQQNNLAGDIEKLGGAIDTIILSSSGGLSDFFRGLVQMATGLLDFMGKLPPSFLAVNLTVVGLTGVALLGVAAAAKFITAYQTMKATLASFSVSARTASASTKELAASTEGAAAAASGSKLGRLGATLGKIAGTAALAAEGIVLFVSAANTEYKAPSLDAMNAALKGTGGNLDQVNQKFKDMGGKATWAFLGLEDQVPKVNGLGEALVRLKADAGDAMEGFSQWVSHTAGAKVGADALKEAVSNLDESLGSLYAENRGEAEKFFQSIVRETDAASEAQGRAKYTAQEYMQAFPKLKEAVENYASSLNVSLTDEEKYQVMLGEYPPKLQEAARAQDELKHSLEVQKNSLDEGSAAMQGLSGEAQEMAKWVEGAGSAVEDLDKGLKMLAGGFADSTKSMADYYKSMDDLSEAIQKNSAAYDGQTKTFDQTTKAGQKLNDAFAKMAQEGIQASSAVARQGGDYDAVRNHIHGVIDTLRQSALQMGLTSDEAEQLIHSIYAIPDRVSIDTWADTTAARVMTSLNNDIERMPREVVIGTQVFGVDAATGKLKYLREVGDATNGNVNINAHADTEQATSALNGVVNSANSIPAWTNTTANANTGQAFGQLGALANKANSVPGRVDTTANARTGAANSNINNYKNNLNSIPSQKTTTITQIFERKMVDSVKKTLGRRNRSWFAHGGAVPGFASGGLIPGREPLSRWTDNVPAVTDAGSPLMVRSGEFIVNADATRKHRGLLERINSGDFVRGFSSGGHVSGRREFVAPTQAPDLYNQIVEALSNWRPMVNIDGRQFYGTMRSTTLQARR</sequence>
<dbReference type="PANTHER" id="PTHR37813:SF1">
    <property type="entry name" value="FELS-2 PROPHAGE PROTEIN"/>
    <property type="match status" value="1"/>
</dbReference>
<evidence type="ECO:0000256" key="2">
    <source>
        <dbReference type="SAM" id="Phobius"/>
    </source>
</evidence>
<accession>A0A930KQP0</accession>
<dbReference type="Proteomes" id="UP000769484">
    <property type="component" value="Unassembled WGS sequence"/>
</dbReference>
<protein>
    <submittedName>
        <fullName evidence="4">Phage tail tape measure protein</fullName>
    </submittedName>
</protein>
<evidence type="ECO:0000259" key="3">
    <source>
        <dbReference type="Pfam" id="PF10145"/>
    </source>
</evidence>